<dbReference type="Pfam" id="PF07589">
    <property type="entry name" value="PEP-CTERM"/>
    <property type="match status" value="1"/>
</dbReference>
<comment type="caution">
    <text evidence="3">The sequence shown here is derived from an EMBL/GenBank/DDBJ whole genome shotgun (WGS) entry which is preliminary data.</text>
</comment>
<reference evidence="3" key="1">
    <citation type="journal article" date="2014" name="Int. J. Syst. Evol. Microbiol.">
        <title>Complete genome sequence of Corynebacterium casei LMG S-19264T (=DSM 44701T), isolated from a smear-ripened cheese.</title>
        <authorList>
            <consortium name="US DOE Joint Genome Institute (JGI-PGF)"/>
            <person name="Walter F."/>
            <person name="Albersmeier A."/>
            <person name="Kalinowski J."/>
            <person name="Ruckert C."/>
        </authorList>
    </citation>
    <scope>NUCLEOTIDE SEQUENCE</scope>
    <source>
        <strain evidence="3">CGMCC 1.15725</strain>
    </source>
</reference>
<dbReference type="EMBL" id="BMJQ01000007">
    <property type="protein sequence ID" value="GGF22711.1"/>
    <property type="molecule type" value="Genomic_DNA"/>
</dbReference>
<feature type="signal peptide" evidence="1">
    <location>
        <begin position="1"/>
        <end position="22"/>
    </location>
</feature>
<organism evidence="3 4">
    <name type="scientific">Aliidongia dinghuensis</name>
    <dbReference type="NCBI Taxonomy" id="1867774"/>
    <lineage>
        <taxon>Bacteria</taxon>
        <taxon>Pseudomonadati</taxon>
        <taxon>Pseudomonadota</taxon>
        <taxon>Alphaproteobacteria</taxon>
        <taxon>Rhodospirillales</taxon>
        <taxon>Dongiaceae</taxon>
        <taxon>Aliidongia</taxon>
    </lineage>
</organism>
<keyword evidence="1" id="KW-0732">Signal</keyword>
<protein>
    <recommendedName>
        <fullName evidence="2">Ice-binding protein C-terminal domain-containing protein</fullName>
    </recommendedName>
</protein>
<dbReference type="Proteomes" id="UP000646365">
    <property type="component" value="Unassembled WGS sequence"/>
</dbReference>
<keyword evidence="4" id="KW-1185">Reference proteome</keyword>
<evidence type="ECO:0000313" key="3">
    <source>
        <dbReference type="EMBL" id="GGF22711.1"/>
    </source>
</evidence>
<feature type="chain" id="PRO_5035324537" description="Ice-binding protein C-terminal domain-containing protein" evidence="1">
    <location>
        <begin position="23"/>
        <end position="191"/>
    </location>
</feature>
<evidence type="ECO:0000256" key="1">
    <source>
        <dbReference type="SAM" id="SignalP"/>
    </source>
</evidence>
<evidence type="ECO:0000313" key="4">
    <source>
        <dbReference type="Proteomes" id="UP000646365"/>
    </source>
</evidence>
<gene>
    <name evidence="3" type="ORF">GCM10011611_30970</name>
</gene>
<dbReference type="InterPro" id="IPR013424">
    <property type="entry name" value="Ice-binding_C"/>
</dbReference>
<name>A0A8J2YVY4_9PROT</name>
<accession>A0A8J2YVY4</accession>
<dbReference type="RefSeq" id="WP_189047289.1">
    <property type="nucleotide sequence ID" value="NZ_BMJQ01000007.1"/>
</dbReference>
<proteinExistence type="predicted"/>
<reference evidence="3" key="2">
    <citation type="submission" date="2020-09" db="EMBL/GenBank/DDBJ databases">
        <authorList>
            <person name="Sun Q."/>
            <person name="Zhou Y."/>
        </authorList>
    </citation>
    <scope>NUCLEOTIDE SEQUENCE</scope>
    <source>
        <strain evidence="3">CGMCC 1.15725</strain>
    </source>
</reference>
<evidence type="ECO:0000259" key="2">
    <source>
        <dbReference type="Pfam" id="PF07589"/>
    </source>
</evidence>
<dbReference type="AlphaFoldDB" id="A0A8J2YVY4"/>
<dbReference type="NCBIfam" id="TIGR02595">
    <property type="entry name" value="PEP_CTERM"/>
    <property type="match status" value="1"/>
</dbReference>
<feature type="domain" description="Ice-binding protein C-terminal" evidence="2">
    <location>
        <begin position="166"/>
        <end position="190"/>
    </location>
</feature>
<sequence>MSVRKFVIGAVLSAGLCGAARAEIIDLSYVGTPTNIGSSNYGLESASGTGTLAIPDGLTSFSASDVTSFSFSLTLNGNPSGVPVTDTDLYTSRADLLSLSGTLDAGGNLLSLAFSTATDDSGDFYFPGEVLFMATSSSPNASSTGNFDIGPLDVGTLTASSDPTTPVPEPATIVMLGTALLGFAGIRYKRR</sequence>